<dbReference type="PANTHER" id="PTHR14421:SF3">
    <property type="entry name" value="SPERMATOGENESIS-ASSOCIATED PROTEIN 1"/>
    <property type="match status" value="1"/>
</dbReference>
<proteinExistence type="predicted"/>
<organism evidence="1 2">
    <name type="scientific">Adineta steineri</name>
    <dbReference type="NCBI Taxonomy" id="433720"/>
    <lineage>
        <taxon>Eukaryota</taxon>
        <taxon>Metazoa</taxon>
        <taxon>Spiralia</taxon>
        <taxon>Gnathifera</taxon>
        <taxon>Rotifera</taxon>
        <taxon>Eurotatoria</taxon>
        <taxon>Bdelloidea</taxon>
        <taxon>Adinetida</taxon>
        <taxon>Adinetidae</taxon>
        <taxon>Adineta</taxon>
    </lineage>
</organism>
<dbReference type="Proteomes" id="UP000663868">
    <property type="component" value="Unassembled WGS sequence"/>
</dbReference>
<dbReference type="InterPro" id="IPR039062">
    <property type="entry name" value="SPAT1"/>
</dbReference>
<accession>A0A820RSP2</accession>
<dbReference type="PANTHER" id="PTHR14421">
    <property type="entry name" value="SPERMATOGENESIS-ASSOCIATED PROTEIN 1"/>
    <property type="match status" value="1"/>
</dbReference>
<name>A0A820RSP2_9BILA</name>
<evidence type="ECO:0000313" key="1">
    <source>
        <dbReference type="EMBL" id="CAF4441866.1"/>
    </source>
</evidence>
<reference evidence="1" key="1">
    <citation type="submission" date="2021-02" db="EMBL/GenBank/DDBJ databases">
        <authorList>
            <person name="Nowell W R."/>
        </authorList>
    </citation>
    <scope>NUCLEOTIDE SEQUENCE</scope>
</reference>
<dbReference type="EMBL" id="CAJOBB010030181">
    <property type="protein sequence ID" value="CAF4441866.1"/>
    <property type="molecule type" value="Genomic_DNA"/>
</dbReference>
<evidence type="ECO:0000313" key="2">
    <source>
        <dbReference type="Proteomes" id="UP000663868"/>
    </source>
</evidence>
<sequence length="94" mass="10981">LLIYTSILSQKKVWKDVQRLATNEAMEDAVSAGFVRVPPNMTIRELRKTIEVLCAKDSYFPQDYIYLRSVGRSMTKVKSKQEDELRVKNYRPPQ</sequence>
<protein>
    <submittedName>
        <fullName evidence="1">Uncharacterized protein</fullName>
    </submittedName>
</protein>
<dbReference type="AlphaFoldDB" id="A0A820RSP2"/>
<feature type="non-terminal residue" evidence="1">
    <location>
        <position position="1"/>
    </location>
</feature>
<comment type="caution">
    <text evidence="1">The sequence shown here is derived from an EMBL/GenBank/DDBJ whole genome shotgun (WGS) entry which is preliminary data.</text>
</comment>
<feature type="non-terminal residue" evidence="1">
    <location>
        <position position="94"/>
    </location>
</feature>
<gene>
    <name evidence="1" type="ORF">KXQ929_LOCUS53439</name>
</gene>